<dbReference type="GO" id="GO:0045667">
    <property type="term" value="P:regulation of osteoblast differentiation"/>
    <property type="evidence" value="ECO:0007669"/>
    <property type="project" value="TreeGrafter"/>
</dbReference>
<organism evidence="2 3">
    <name type="scientific">Geotrypetes seraphini</name>
    <name type="common">Gaboon caecilian</name>
    <name type="synonym">Caecilia seraphini</name>
    <dbReference type="NCBI Taxonomy" id="260995"/>
    <lineage>
        <taxon>Eukaryota</taxon>
        <taxon>Metazoa</taxon>
        <taxon>Chordata</taxon>
        <taxon>Craniata</taxon>
        <taxon>Vertebrata</taxon>
        <taxon>Euteleostomi</taxon>
        <taxon>Amphibia</taxon>
        <taxon>Gymnophiona</taxon>
        <taxon>Geotrypetes</taxon>
    </lineage>
</organism>
<reference evidence="3" key="1">
    <citation type="submission" date="2025-08" db="UniProtKB">
        <authorList>
            <consortium name="RefSeq"/>
        </authorList>
    </citation>
    <scope>IDENTIFICATION</scope>
</reference>
<dbReference type="AlphaFoldDB" id="A0A6P8NUG8"/>
<dbReference type="PANTHER" id="PTHR15993">
    <property type="entry name" value="HEMOGEN"/>
    <property type="match status" value="1"/>
</dbReference>
<dbReference type="InParanoid" id="A0A6P8NUG8"/>
<dbReference type="CTD" id="55363"/>
<dbReference type="GeneID" id="117346655"/>
<dbReference type="KEGG" id="gsh:117346655"/>
<feature type="region of interest" description="Disordered" evidence="1">
    <location>
        <begin position="46"/>
        <end position="163"/>
    </location>
</feature>
<gene>
    <name evidence="3" type="primary">HEMGN</name>
</gene>
<feature type="compositionally biased region" description="Basic and acidic residues" evidence="1">
    <location>
        <begin position="1"/>
        <end position="10"/>
    </location>
</feature>
<dbReference type="InterPro" id="IPR033272">
    <property type="entry name" value="Hemogen"/>
</dbReference>
<evidence type="ECO:0000256" key="1">
    <source>
        <dbReference type="SAM" id="MobiDB-lite"/>
    </source>
</evidence>
<feature type="region of interest" description="Disordered" evidence="1">
    <location>
        <begin position="1"/>
        <end position="31"/>
    </location>
</feature>
<dbReference type="RefSeq" id="XP_033772475.1">
    <property type="nucleotide sequence ID" value="XM_033916584.1"/>
</dbReference>
<dbReference type="PANTHER" id="PTHR15993:SF6">
    <property type="entry name" value="HEMOGEN"/>
    <property type="match status" value="1"/>
</dbReference>
<feature type="compositionally biased region" description="Basic and acidic residues" evidence="1">
    <location>
        <begin position="117"/>
        <end position="150"/>
    </location>
</feature>
<dbReference type="Proteomes" id="UP000515159">
    <property type="component" value="Chromosome 1"/>
</dbReference>
<dbReference type="GO" id="GO:0005654">
    <property type="term" value="C:nucleoplasm"/>
    <property type="evidence" value="ECO:0007669"/>
    <property type="project" value="TreeGrafter"/>
</dbReference>
<dbReference type="OrthoDB" id="9950769at2759"/>
<feature type="compositionally biased region" description="Basic residues" evidence="1">
    <location>
        <begin position="63"/>
        <end position="78"/>
    </location>
</feature>
<evidence type="ECO:0000313" key="2">
    <source>
        <dbReference type="Proteomes" id="UP000515159"/>
    </source>
</evidence>
<protein>
    <submittedName>
        <fullName evidence="3">Hemogen isoform X1</fullName>
    </submittedName>
</protein>
<name>A0A6P8NUG8_GEOSA</name>
<dbReference type="GO" id="GO:0030154">
    <property type="term" value="P:cell differentiation"/>
    <property type="evidence" value="ECO:0007669"/>
    <property type="project" value="InterPro"/>
</dbReference>
<sequence length="171" mass="19968">MTDLEKDHPYSDFTQRPAAGEESEEHQIPVVTTRLRDRELLRKRKAEAQEKETFQWVLGEQNKHKRQRKGRGPRRGRGKHEAKEVEDQPEETQEENGQVHLQHEEEAALTVPEEIGDGAHSEIVEDVHEESPAHIAHREVPERDPEHETSDVLNLPLDSQQEDDEYYIPFF</sequence>
<evidence type="ECO:0000313" key="3">
    <source>
        <dbReference type="RefSeq" id="XP_033772475.1"/>
    </source>
</evidence>
<proteinExistence type="predicted"/>
<keyword evidence="2" id="KW-1185">Reference proteome</keyword>
<accession>A0A6P8NUG8</accession>